<dbReference type="Gene3D" id="4.10.1000.40">
    <property type="match status" value="1"/>
</dbReference>
<dbReference type="FunFam" id="4.10.1000.40:FF:000006">
    <property type="entry name" value="Zinc finger CCCH domain-containing protein 14"/>
    <property type="match status" value="1"/>
</dbReference>
<evidence type="ECO:0000256" key="9">
    <source>
        <dbReference type="PROSITE-ProRule" id="PRU00723"/>
    </source>
</evidence>
<dbReference type="PANTHER" id="PTHR14738">
    <property type="entry name" value="ZINC FINGER CCCH DOMAIN-CONTAINING PROTEIN 14"/>
    <property type="match status" value="1"/>
</dbReference>
<organism evidence="13 14">
    <name type="scientific">Blomia tropicalis</name>
    <name type="common">Mite</name>
    <dbReference type="NCBI Taxonomy" id="40697"/>
    <lineage>
        <taxon>Eukaryota</taxon>
        <taxon>Metazoa</taxon>
        <taxon>Ecdysozoa</taxon>
        <taxon>Arthropoda</taxon>
        <taxon>Chelicerata</taxon>
        <taxon>Arachnida</taxon>
        <taxon>Acari</taxon>
        <taxon>Acariformes</taxon>
        <taxon>Sarcoptiformes</taxon>
        <taxon>Astigmata</taxon>
        <taxon>Glycyphagoidea</taxon>
        <taxon>Echimyopodidae</taxon>
        <taxon>Blomia</taxon>
    </lineage>
</organism>
<evidence type="ECO:0000256" key="8">
    <source>
        <dbReference type="ARBA" id="ARBA00023242"/>
    </source>
</evidence>
<comment type="subcellular location">
    <subcellularLocation>
        <location evidence="1">Nucleus</location>
    </subcellularLocation>
</comment>
<evidence type="ECO:0000256" key="7">
    <source>
        <dbReference type="ARBA" id="ARBA00022833"/>
    </source>
</evidence>
<feature type="domain" description="C3H1-type" evidence="12">
    <location>
        <begin position="296"/>
        <end position="321"/>
    </location>
</feature>
<dbReference type="PROSITE" id="PS50103">
    <property type="entry name" value="ZF_C3H1"/>
    <property type="match status" value="1"/>
</dbReference>
<dbReference type="AlphaFoldDB" id="A0A9Q0M0Y1"/>
<evidence type="ECO:0000256" key="3">
    <source>
        <dbReference type="ARBA" id="ARBA00015071"/>
    </source>
</evidence>
<evidence type="ECO:0000313" key="14">
    <source>
        <dbReference type="Proteomes" id="UP001142055"/>
    </source>
</evidence>
<evidence type="ECO:0000259" key="12">
    <source>
        <dbReference type="PROSITE" id="PS50103"/>
    </source>
</evidence>
<dbReference type="Pfam" id="PF14608">
    <property type="entry name" value="zf-CCCH_2"/>
    <property type="match status" value="5"/>
</dbReference>
<feature type="coiled-coil region" evidence="10">
    <location>
        <begin position="80"/>
        <end position="111"/>
    </location>
</feature>
<evidence type="ECO:0000256" key="1">
    <source>
        <dbReference type="ARBA" id="ARBA00004123"/>
    </source>
</evidence>
<keyword evidence="4 9" id="KW-0479">Metal-binding</keyword>
<keyword evidence="10" id="KW-0175">Coiled coil</keyword>
<dbReference type="InterPro" id="IPR000571">
    <property type="entry name" value="Znf_CCCH"/>
</dbReference>
<comment type="caution">
    <text evidence="13">The sequence shown here is derived from an EMBL/GenBank/DDBJ whole genome shotgun (WGS) entry which is preliminary data.</text>
</comment>
<dbReference type="GO" id="GO:0005737">
    <property type="term" value="C:cytoplasm"/>
    <property type="evidence" value="ECO:0007669"/>
    <property type="project" value="TreeGrafter"/>
</dbReference>
<proteinExistence type="inferred from homology"/>
<reference evidence="13" key="1">
    <citation type="submission" date="2022-12" db="EMBL/GenBank/DDBJ databases">
        <title>Genome assemblies of Blomia tropicalis.</title>
        <authorList>
            <person name="Cui Y."/>
        </authorList>
    </citation>
    <scope>NUCLEOTIDE SEQUENCE</scope>
    <source>
        <tissue evidence="13">Adult mites</tissue>
    </source>
</reference>
<dbReference type="Proteomes" id="UP001142055">
    <property type="component" value="Chromosome 3"/>
</dbReference>
<keyword evidence="6 9" id="KW-0863">Zinc-finger</keyword>
<feature type="region of interest" description="Disordered" evidence="11">
    <location>
        <begin position="159"/>
        <end position="190"/>
    </location>
</feature>
<name>A0A9Q0M0Y1_BLOTA</name>
<evidence type="ECO:0000256" key="4">
    <source>
        <dbReference type="ARBA" id="ARBA00022723"/>
    </source>
</evidence>
<accession>A0A9Q0M0Y1</accession>
<feature type="compositionally biased region" description="Low complexity" evidence="11">
    <location>
        <begin position="438"/>
        <end position="453"/>
    </location>
</feature>
<dbReference type="GO" id="GO:0005634">
    <property type="term" value="C:nucleus"/>
    <property type="evidence" value="ECO:0007669"/>
    <property type="project" value="UniProtKB-SubCell"/>
</dbReference>
<dbReference type="OMA" id="CRYIHPN"/>
<feature type="compositionally biased region" description="Basic and acidic residues" evidence="11">
    <location>
        <begin position="164"/>
        <end position="177"/>
    </location>
</feature>
<keyword evidence="8" id="KW-0539">Nucleus</keyword>
<evidence type="ECO:0000256" key="2">
    <source>
        <dbReference type="ARBA" id="ARBA00008423"/>
    </source>
</evidence>
<keyword evidence="14" id="KW-1185">Reference proteome</keyword>
<keyword evidence="5" id="KW-0677">Repeat</keyword>
<dbReference type="SMART" id="SM00356">
    <property type="entry name" value="ZnF_C3H1"/>
    <property type="match status" value="4"/>
</dbReference>
<sequence length="466" mass="53536">MTLPKQKMETNTNEIVGKLKENVILKLVELDPSRKPDSTLIDYILVMVVNQKSKFAMKHDLSLFLGKIVDEFVNWLFDFLAQLKMNVSETNDEENESKQENIAKLHELKEECLPESKSDAENKESINNPIIVTENESQPKKTITKRKLKSAVSITSKMESNNELNERVGREKVENDKTRKRSNVDDESSYAVKRHMAIKDETIKNKEFPSSKNENEMINSIPQMEREVIDTVKENETKTKFLVTLNGVKDMFKDNDNLFLLDEDFDPELMTEDLSSIKQNSASKDEPSIKENQNSNKNVERCKYWPNCLNGPSCEFFHPTTKCNNFPYCRFGDKCLYIHPICKFDSFCSRNDCPFFHSVKPRGPPPIINTAPVICKYYPNCKKPSCEFFHPKANVVPSSSLQNCHYGIGCKSVNCPFVHPPNQNMNINMNIPHPSKMKWSSSKNANNVENNNSTLPISNKKEIEIK</sequence>
<keyword evidence="7 9" id="KW-0862">Zinc</keyword>
<dbReference type="InterPro" id="IPR040366">
    <property type="entry name" value="Nab2/ZC3H14"/>
</dbReference>
<evidence type="ECO:0000256" key="5">
    <source>
        <dbReference type="ARBA" id="ARBA00022737"/>
    </source>
</evidence>
<comment type="similarity">
    <text evidence="2">Belongs to the ZC3H14 family.</text>
</comment>
<dbReference type="PANTHER" id="PTHR14738:SF29">
    <property type="entry name" value="ZINC FINGER CCCH DOMAIN-CONTAINING PROTEIN 14"/>
    <property type="match status" value="1"/>
</dbReference>
<protein>
    <recommendedName>
        <fullName evidence="3">Zinc finger CCCH domain-containing protein 14</fullName>
    </recommendedName>
</protein>
<gene>
    <name evidence="13" type="ORF">RDWZM_009200</name>
</gene>
<dbReference type="EMBL" id="JAPWDV010000003">
    <property type="protein sequence ID" value="KAJ6218043.1"/>
    <property type="molecule type" value="Genomic_DNA"/>
</dbReference>
<evidence type="ECO:0000256" key="10">
    <source>
        <dbReference type="SAM" id="Coils"/>
    </source>
</evidence>
<feature type="region of interest" description="Disordered" evidence="11">
    <location>
        <begin position="438"/>
        <end position="466"/>
    </location>
</feature>
<dbReference type="Gene3D" id="4.10.1000.30">
    <property type="match status" value="1"/>
</dbReference>
<dbReference type="GO" id="GO:0043488">
    <property type="term" value="P:regulation of mRNA stability"/>
    <property type="evidence" value="ECO:0007669"/>
    <property type="project" value="InterPro"/>
</dbReference>
<evidence type="ECO:0000256" key="11">
    <source>
        <dbReference type="SAM" id="MobiDB-lite"/>
    </source>
</evidence>
<evidence type="ECO:0000256" key="6">
    <source>
        <dbReference type="ARBA" id="ARBA00022771"/>
    </source>
</evidence>
<dbReference type="GO" id="GO:0008143">
    <property type="term" value="F:poly(A) binding"/>
    <property type="evidence" value="ECO:0007669"/>
    <property type="project" value="InterPro"/>
</dbReference>
<evidence type="ECO:0000313" key="13">
    <source>
        <dbReference type="EMBL" id="KAJ6218043.1"/>
    </source>
</evidence>
<feature type="zinc finger region" description="C3H1-type" evidence="9">
    <location>
        <begin position="296"/>
        <end position="321"/>
    </location>
</feature>
<dbReference type="GO" id="GO:0008270">
    <property type="term" value="F:zinc ion binding"/>
    <property type="evidence" value="ECO:0007669"/>
    <property type="project" value="UniProtKB-KW"/>
</dbReference>